<organism evidence="2 3">
    <name type="scientific">Paraconiothyrium brasiliense</name>
    <dbReference type="NCBI Taxonomy" id="300254"/>
    <lineage>
        <taxon>Eukaryota</taxon>
        <taxon>Fungi</taxon>
        <taxon>Dikarya</taxon>
        <taxon>Ascomycota</taxon>
        <taxon>Pezizomycotina</taxon>
        <taxon>Dothideomycetes</taxon>
        <taxon>Pleosporomycetidae</taxon>
        <taxon>Pleosporales</taxon>
        <taxon>Massarineae</taxon>
        <taxon>Didymosphaeriaceae</taxon>
        <taxon>Paraconiothyrium</taxon>
    </lineage>
</organism>
<dbReference type="SUPFAM" id="SSF53474">
    <property type="entry name" value="alpha/beta-Hydrolases"/>
    <property type="match status" value="1"/>
</dbReference>
<dbReference type="Gene3D" id="3.40.50.1820">
    <property type="entry name" value="alpha/beta hydrolase"/>
    <property type="match status" value="1"/>
</dbReference>
<dbReference type="InterPro" id="IPR050266">
    <property type="entry name" value="AB_hydrolase_sf"/>
</dbReference>
<comment type="caution">
    <text evidence="2">The sequence shown here is derived from an EMBL/GenBank/DDBJ whole genome shotgun (WGS) entry which is preliminary data.</text>
</comment>
<name>A0ABR3RQK9_9PLEO</name>
<dbReference type="Proteomes" id="UP001521785">
    <property type="component" value="Unassembled WGS sequence"/>
</dbReference>
<dbReference type="EMBL" id="JAKJXO020000004">
    <property type="protein sequence ID" value="KAL1606728.1"/>
    <property type="molecule type" value="Genomic_DNA"/>
</dbReference>
<protein>
    <recommendedName>
        <fullName evidence="1">AB hydrolase-1 domain-containing protein</fullName>
    </recommendedName>
</protein>
<dbReference type="Pfam" id="PF12697">
    <property type="entry name" value="Abhydrolase_6"/>
    <property type="match status" value="1"/>
</dbReference>
<dbReference type="PANTHER" id="PTHR43798:SF5">
    <property type="entry name" value="MONOACYLGLYCEROL LIPASE ABHD6"/>
    <property type="match status" value="1"/>
</dbReference>
<sequence length="279" mass="30814">MSRPKAQFSSPSRLGGSENGLAYHIFNPSGTESVLLLHGAGTGAPEWNLVIPHFPQDYHLLVPDLPLHNDSKNVGLRNIAKDTSNLLARLVTGESKGGQVHVVGLSLGAHVGRRLAVQHPAVVRSCLLSGYARLDFDWMPLALRNYVPHLIYGVEHLGLLIPKSWMDNIEHTDQTTTSHAFANFKKIWEMVIDEDMKEKPWGARTLMVAATKGGLIPTNDSVKDAQYLAELGRKGNDDTSAVQNRKMRHAWNRQDPELFAEAAMCWIESTSLPAGFEPI</sequence>
<keyword evidence="3" id="KW-1185">Reference proteome</keyword>
<dbReference type="PANTHER" id="PTHR43798">
    <property type="entry name" value="MONOACYLGLYCEROL LIPASE"/>
    <property type="match status" value="1"/>
</dbReference>
<dbReference type="InterPro" id="IPR000073">
    <property type="entry name" value="AB_hydrolase_1"/>
</dbReference>
<dbReference type="InterPro" id="IPR029058">
    <property type="entry name" value="AB_hydrolase_fold"/>
</dbReference>
<reference evidence="2 3" key="1">
    <citation type="submission" date="2024-02" db="EMBL/GenBank/DDBJ databases">
        <title>De novo assembly and annotation of 12 fungi associated with fruit tree decline syndrome in Ontario, Canada.</title>
        <authorList>
            <person name="Sulman M."/>
            <person name="Ellouze W."/>
            <person name="Ilyukhin E."/>
        </authorList>
    </citation>
    <scope>NUCLEOTIDE SEQUENCE [LARGE SCALE GENOMIC DNA]</scope>
    <source>
        <strain evidence="2 3">M42-189</strain>
    </source>
</reference>
<feature type="domain" description="AB hydrolase-1" evidence="1">
    <location>
        <begin position="34"/>
        <end position="261"/>
    </location>
</feature>
<gene>
    <name evidence="2" type="ORF">SLS60_004135</name>
</gene>
<evidence type="ECO:0000313" key="2">
    <source>
        <dbReference type="EMBL" id="KAL1606728.1"/>
    </source>
</evidence>
<evidence type="ECO:0000259" key="1">
    <source>
        <dbReference type="Pfam" id="PF12697"/>
    </source>
</evidence>
<evidence type="ECO:0000313" key="3">
    <source>
        <dbReference type="Proteomes" id="UP001521785"/>
    </source>
</evidence>
<proteinExistence type="predicted"/>
<accession>A0ABR3RQK9</accession>